<evidence type="ECO:0000313" key="2">
    <source>
        <dbReference type="EMBL" id="AEG94677.1"/>
    </source>
</evidence>
<name>F5Y0T3_RAMTT</name>
<dbReference type="InterPro" id="IPR046668">
    <property type="entry name" value="DUF6538"/>
</dbReference>
<evidence type="ECO:0000313" key="3">
    <source>
        <dbReference type="Proteomes" id="UP000008385"/>
    </source>
</evidence>
<organism evidence="2 3">
    <name type="scientific">Ramlibacter tataouinensis (strain ATCC BAA-407 / DSM 14655 / LMG 21543 / TTB310)</name>
    <dbReference type="NCBI Taxonomy" id="365046"/>
    <lineage>
        <taxon>Bacteria</taxon>
        <taxon>Pseudomonadati</taxon>
        <taxon>Pseudomonadota</taxon>
        <taxon>Betaproteobacteria</taxon>
        <taxon>Burkholderiales</taxon>
        <taxon>Comamonadaceae</taxon>
        <taxon>Ramlibacter</taxon>
    </lineage>
</organism>
<sequence length="89" mass="10341">MDQGLFASRRTSFIRWFQHPMSGVYYTRRRVPRELRPALGYEYKKSLGTRDPAEATRLHAEEWLKCEALFARARAQSVGFALPKARPLA</sequence>
<accession>F5Y0T3</accession>
<evidence type="ECO:0000259" key="1">
    <source>
        <dbReference type="Pfam" id="PF20172"/>
    </source>
</evidence>
<dbReference type="RefSeq" id="WP_013902908.1">
    <property type="nucleotide sequence ID" value="NC_015677.1"/>
</dbReference>
<gene>
    <name evidence="2" type="ordered locus">Rta_35626</name>
</gene>
<feature type="domain" description="DUF6538" evidence="1">
    <location>
        <begin position="22"/>
        <end position="74"/>
    </location>
</feature>
<reference evidence="3" key="1">
    <citation type="submission" date="2006-01" db="EMBL/GenBank/DDBJ databases">
        <title>Genome of the cyst-dividing bacterium Ramlibacter tataouinensis.</title>
        <authorList>
            <person name="Barakat M."/>
            <person name="Ortet P."/>
            <person name="De Luca G."/>
            <person name="Jourlin-Castelli C."/>
            <person name="Ansaldi M."/>
            <person name="Py B."/>
            <person name="Fichant G."/>
            <person name="Coutinho P."/>
            <person name="Voulhoux R."/>
            <person name="Bastien O."/>
            <person name="Roy S."/>
            <person name="Marechal E."/>
            <person name="Henrissat B."/>
            <person name="Quentin Y."/>
            <person name="Noirot P."/>
            <person name="Filloux A."/>
            <person name="Mejean V."/>
            <person name="DuBow M."/>
            <person name="Barras F."/>
            <person name="Heulin T."/>
        </authorList>
    </citation>
    <scope>NUCLEOTIDE SEQUENCE [LARGE SCALE GENOMIC DNA]</scope>
    <source>
        <strain evidence="3">ATCC BAA-407 / DSM 14655 / LMG 21543 / TTB310</strain>
    </source>
</reference>
<dbReference type="Pfam" id="PF20172">
    <property type="entry name" value="DUF6538"/>
    <property type="match status" value="1"/>
</dbReference>
<proteinExistence type="predicted"/>
<dbReference type="STRING" id="365046.Rta_35626"/>
<dbReference type="eggNOG" id="ENOG50310RU">
    <property type="taxonomic scope" value="Bacteria"/>
</dbReference>
<keyword evidence="3" id="KW-1185">Reference proteome</keyword>
<dbReference type="Proteomes" id="UP000008385">
    <property type="component" value="Chromosome"/>
</dbReference>
<dbReference type="HOGENOM" id="CLU_2452459_0_0_4"/>
<reference evidence="2 3" key="2">
    <citation type="journal article" date="2011" name="PLoS ONE">
        <title>The Cyst-Dividing Bacterium Ramlibacter tataouinensis TTB310 Genome Reveals a Well-Stocked Toolbox for Adaptation to a Desert Environment.</title>
        <authorList>
            <person name="De Luca G."/>
            <person name="Barakat M."/>
            <person name="Ortet P."/>
            <person name="Fochesato S."/>
            <person name="Jourlin-Castelli C."/>
            <person name="Ansaldi M."/>
            <person name="Py B."/>
            <person name="Fichant G."/>
            <person name="Coutinho P.M."/>
            <person name="Voulhoux R."/>
            <person name="Bastien O."/>
            <person name="Marechal E."/>
            <person name="Henrissat B."/>
            <person name="Quentin Y."/>
            <person name="Noirot P."/>
            <person name="Filloux A."/>
            <person name="Mejean V."/>
            <person name="Dubow M.S."/>
            <person name="Barras F."/>
            <person name="Barbe V."/>
            <person name="Weissenbach J."/>
            <person name="Mihalcescu I."/>
            <person name="Vermeglio A."/>
            <person name="Achouak W."/>
            <person name="Heulin T."/>
        </authorList>
    </citation>
    <scope>NUCLEOTIDE SEQUENCE [LARGE SCALE GENOMIC DNA]</scope>
    <source>
        <strain evidence="3">ATCC BAA-407 / DSM 14655 / LMG 21543 / TTB310</strain>
    </source>
</reference>
<dbReference type="KEGG" id="rta:Rta_35626"/>
<dbReference type="AlphaFoldDB" id="F5Y0T3"/>
<dbReference type="EMBL" id="CP000245">
    <property type="protein sequence ID" value="AEG94677.1"/>
    <property type="molecule type" value="Genomic_DNA"/>
</dbReference>
<protein>
    <recommendedName>
        <fullName evidence="1">DUF6538 domain-containing protein</fullName>
    </recommendedName>
</protein>